<dbReference type="InterPro" id="IPR008969">
    <property type="entry name" value="CarboxyPept-like_regulatory"/>
</dbReference>
<dbReference type="Gene3D" id="2.60.40.1120">
    <property type="entry name" value="Carboxypeptidase-like, regulatory domain"/>
    <property type="match status" value="1"/>
</dbReference>
<feature type="transmembrane region" description="Helical" evidence="2">
    <location>
        <begin position="552"/>
        <end position="576"/>
    </location>
</feature>
<feature type="region of interest" description="Disordered" evidence="1">
    <location>
        <begin position="523"/>
        <end position="547"/>
    </location>
</feature>
<dbReference type="Proteomes" id="UP000231569">
    <property type="component" value="Unassembled WGS sequence"/>
</dbReference>
<proteinExistence type="predicted"/>
<evidence type="ECO:0000313" key="3">
    <source>
        <dbReference type="EMBL" id="PJE63642.1"/>
    </source>
</evidence>
<name>A0A2M8KUN5_9BACT</name>
<evidence type="ECO:0000313" key="4">
    <source>
        <dbReference type="Proteomes" id="UP000231569"/>
    </source>
</evidence>
<dbReference type="AlphaFoldDB" id="A0A2M8KUN5"/>
<comment type="caution">
    <text evidence="3">The sequence shown here is derived from an EMBL/GenBank/DDBJ whole genome shotgun (WGS) entry which is preliminary data.</text>
</comment>
<keyword evidence="2" id="KW-1133">Transmembrane helix</keyword>
<evidence type="ECO:0000256" key="1">
    <source>
        <dbReference type="SAM" id="MobiDB-lite"/>
    </source>
</evidence>
<gene>
    <name evidence="3" type="ORF">COU89_02180</name>
</gene>
<protein>
    <submittedName>
        <fullName evidence="3">Uncharacterized protein</fullName>
    </submittedName>
</protein>
<reference evidence="4" key="1">
    <citation type="submission" date="2017-09" db="EMBL/GenBank/DDBJ databases">
        <title>Depth-based differentiation of microbial function through sediment-hosted aquifers and enrichment of novel symbionts in the deep terrestrial subsurface.</title>
        <authorList>
            <person name="Probst A.J."/>
            <person name="Ladd B."/>
            <person name="Jarett J.K."/>
            <person name="Geller-Mcgrath D.E."/>
            <person name="Sieber C.M.K."/>
            <person name="Emerson J.B."/>
            <person name="Anantharaman K."/>
            <person name="Thomas B.C."/>
            <person name="Malmstrom R."/>
            <person name="Stieglmeier M."/>
            <person name="Klingl A."/>
            <person name="Woyke T."/>
            <person name="Ryan C.M."/>
            <person name="Banfield J.F."/>
        </authorList>
    </citation>
    <scope>NUCLEOTIDE SEQUENCE [LARGE SCALE GENOMIC DNA]</scope>
</reference>
<keyword evidence="2" id="KW-0472">Membrane</keyword>
<keyword evidence="2" id="KW-0812">Transmembrane</keyword>
<dbReference type="EMBL" id="PFEE01000048">
    <property type="protein sequence ID" value="PJE63642.1"/>
    <property type="molecule type" value="Genomic_DNA"/>
</dbReference>
<organism evidence="3 4">
    <name type="scientific">Candidatus Roizmanbacteria bacterium CG10_big_fil_rev_8_21_14_0_10_45_7</name>
    <dbReference type="NCBI Taxonomy" id="1974854"/>
    <lineage>
        <taxon>Bacteria</taxon>
        <taxon>Candidatus Roizmaniibacteriota</taxon>
    </lineage>
</organism>
<evidence type="ECO:0000256" key="2">
    <source>
        <dbReference type="SAM" id="Phobius"/>
    </source>
</evidence>
<sequence length="586" mass="64612">MTLARNAILSYIVYMKWLLTGIVVFLFALAPPLYAQTNDINTNLDTDVPQAIRNYCLSYQQLGDNSEHTVRLSGSGLKPNAPFELWRNIDNNWVCATDMNGAPLCQSVQGEEIPTVGKEFQLKTETALVTDGNGNITIPQVHSYSEDKKNHFFFAFQEYSVRSTAIGDNPGNKLAQIEVTNGNANDCTAIYWDPEGTIFDALTLEPLPGTSVSLLREDRSLYPESPQVRQNPFSTGEDGHFAFYVEDGTYFLRINKSQYRFPLSTNEITNLSTRLAETGLYTNLYIGNPIVQLGTIEHRDVPVIPSSSAQATSTRPKILSSMIVRQPNGNQTIFGTVTHPKLNLEVYVGVSKVASTTANNYGVFTVEVSKTKIDPLRPLELVAIKPKGVYGLKTAALTQQPDRSVPVLLYPVPEFIEGYIAVDKAILKNAEVRLAIPSLNNKNVLTVQADEKGFVKIPSSLLPQTEFALLIADENGTPVSSMTTASFAENNSEYMKQEGVNLFDESTATVNRVNSPIRTLDAQGRMIFPPPGTSSPTPSQDQNAQQEEQQGLIARAIQLVVTLLLLCGIFGIIWYIKRRTPPPVQP</sequence>
<accession>A0A2M8KUN5</accession>
<feature type="compositionally biased region" description="Low complexity" evidence="1">
    <location>
        <begin position="534"/>
        <end position="547"/>
    </location>
</feature>
<dbReference type="SUPFAM" id="SSF49464">
    <property type="entry name" value="Carboxypeptidase regulatory domain-like"/>
    <property type="match status" value="1"/>
</dbReference>